<proteinExistence type="predicted"/>
<organism evidence="2 3">
    <name type="scientific">Candidatus Vogelbacteria bacterium RIFOXYD2_FULL_44_9</name>
    <dbReference type="NCBI Taxonomy" id="1802441"/>
    <lineage>
        <taxon>Bacteria</taxon>
        <taxon>Candidatus Vogeliibacteriota</taxon>
    </lineage>
</organism>
<reference evidence="2 3" key="1">
    <citation type="journal article" date="2016" name="Nat. Commun.">
        <title>Thousands of microbial genomes shed light on interconnected biogeochemical processes in an aquifer system.</title>
        <authorList>
            <person name="Anantharaman K."/>
            <person name="Brown C.T."/>
            <person name="Hug L.A."/>
            <person name="Sharon I."/>
            <person name="Castelle C.J."/>
            <person name="Probst A.J."/>
            <person name="Thomas B.C."/>
            <person name="Singh A."/>
            <person name="Wilkins M.J."/>
            <person name="Karaoz U."/>
            <person name="Brodie E.L."/>
            <person name="Williams K.H."/>
            <person name="Hubbard S.S."/>
            <person name="Banfield J.F."/>
        </authorList>
    </citation>
    <scope>NUCLEOTIDE SEQUENCE [LARGE SCALE GENOMIC DNA]</scope>
</reference>
<name>A0A1G2QPL2_9BACT</name>
<keyword evidence="1" id="KW-0472">Membrane</keyword>
<keyword evidence="1" id="KW-1133">Transmembrane helix</keyword>
<protein>
    <submittedName>
        <fullName evidence="2">Uncharacterized protein</fullName>
    </submittedName>
</protein>
<evidence type="ECO:0000256" key="1">
    <source>
        <dbReference type="SAM" id="Phobius"/>
    </source>
</evidence>
<dbReference type="AlphaFoldDB" id="A0A1G2QPL2"/>
<dbReference type="EMBL" id="MHTM01000010">
    <property type="protein sequence ID" value="OHA62564.1"/>
    <property type="molecule type" value="Genomic_DNA"/>
</dbReference>
<evidence type="ECO:0000313" key="2">
    <source>
        <dbReference type="EMBL" id="OHA62564.1"/>
    </source>
</evidence>
<feature type="transmembrane region" description="Helical" evidence="1">
    <location>
        <begin position="47"/>
        <end position="67"/>
    </location>
</feature>
<evidence type="ECO:0000313" key="3">
    <source>
        <dbReference type="Proteomes" id="UP000177140"/>
    </source>
</evidence>
<comment type="caution">
    <text evidence="2">The sequence shown here is derived from an EMBL/GenBank/DDBJ whole genome shotgun (WGS) entry which is preliminary data.</text>
</comment>
<gene>
    <name evidence="2" type="ORF">A2556_01780</name>
</gene>
<keyword evidence="1" id="KW-0812">Transmembrane</keyword>
<sequence>MFGKLVAEPFKSAIEDREAWIWMIASAIFVFAIDIGAYCNISGFSPWSLLVNVATWFFWLSFVWILGICISSNPKCPRCGVRDYRRNHQRLLFHGVDELWCRRCNYIIEEKMHW</sequence>
<dbReference type="Proteomes" id="UP000177140">
    <property type="component" value="Unassembled WGS sequence"/>
</dbReference>
<accession>A0A1G2QPL2</accession>
<feature type="transmembrane region" description="Helical" evidence="1">
    <location>
        <begin position="20"/>
        <end position="40"/>
    </location>
</feature>